<evidence type="ECO:0000256" key="8">
    <source>
        <dbReference type="ARBA" id="ARBA00023136"/>
    </source>
</evidence>
<evidence type="ECO:0000256" key="7">
    <source>
        <dbReference type="ARBA" id="ARBA00022989"/>
    </source>
</evidence>
<dbReference type="PANTHER" id="PTHR10412">
    <property type="entry name" value="MANNOSYL-OLIGOSACCHARIDE GLUCOSIDASE"/>
    <property type="match status" value="1"/>
</dbReference>
<keyword evidence="4 12" id="KW-0378">Hydrolase</keyword>
<dbReference type="GO" id="GO:0005789">
    <property type="term" value="C:endoplasmic reticulum membrane"/>
    <property type="evidence" value="ECO:0007669"/>
    <property type="project" value="UniProtKB-SubCell"/>
</dbReference>
<keyword evidence="5 12" id="KW-0256">Endoplasmic reticulum</keyword>
<dbReference type="AlphaFoldDB" id="A0A2S5B2B1"/>
<feature type="domain" description="Glycosyl hydrolase family 63 C-terminal" evidence="14">
    <location>
        <begin position="331"/>
        <end position="818"/>
    </location>
</feature>
<evidence type="ECO:0000256" key="9">
    <source>
        <dbReference type="ARBA" id="ARBA00023180"/>
    </source>
</evidence>
<comment type="catalytic activity">
    <reaction evidence="12">
        <text>N(4)-(alpha-D-Glc-(1-&gt;2)-alpha-D-Glc-(1-&gt;3)-alpha-D-Glc-(1-&gt;3)-alpha-D-Man-(1-&gt;2)-alpha-D-Man-(1-&gt;2)-alpha-D-Man-(1-&gt;3)-[alpha-D-Man-(1-&gt;2)-alpha-D-Man-(1-&gt;3)-[alpha-D-Man-(1-&gt;2)-alpha-D-Man-(1-&gt;6)]-alpha-D-Man-(1-&gt;6)]-beta-D-Man-(1-&gt;4)-beta-D-GlcNAc-(1-&gt;4)-beta-D-GlcNAc)-L-asparaginyl-[protein] + H2O = N(4)-(alpha-D-Glc-(1-&gt;3)-alpha-D-Glc-(1-&gt;3)-alpha-D-Man-(1-&gt;2)-alpha-D-Man-(1-&gt;2)-alpha-D-Man-(1-&gt;3)-[alpha-D-Man-(1-&gt;2)-alpha-D-Man-(1-&gt;3)-[alpha-D-Man-(1-&gt;2)-alpha-D-Man-(1-&gt;6)]-alpha-D-Man-(1-&gt;6)]-beta-D-Man-(1-&gt;4)-beta-D-GlcNAc-(1-&gt;4)-beta-D-GlcNAc)-L-asparaginyl-[protein] + beta-D-glucose</text>
        <dbReference type="Rhea" id="RHEA:55988"/>
        <dbReference type="Rhea" id="RHEA-COMP:12806"/>
        <dbReference type="Rhea" id="RHEA-COMP:14355"/>
        <dbReference type="ChEBI" id="CHEBI:15377"/>
        <dbReference type="ChEBI" id="CHEBI:15903"/>
        <dbReference type="ChEBI" id="CHEBI:59082"/>
        <dbReference type="ChEBI" id="CHEBI:132537"/>
        <dbReference type="EC" id="3.2.1.106"/>
    </reaction>
</comment>
<accession>A0A2S5B2B1</accession>
<dbReference type="InterPro" id="IPR031335">
    <property type="entry name" value="Glyco_hydro_63_C"/>
</dbReference>
<dbReference type="Gene3D" id="2.70.98.110">
    <property type="entry name" value="Glycosyl hydrolase family 63, N-terminal domain"/>
    <property type="match status" value="1"/>
</dbReference>
<evidence type="ECO:0000259" key="14">
    <source>
        <dbReference type="Pfam" id="PF03200"/>
    </source>
</evidence>
<evidence type="ECO:0000313" key="16">
    <source>
        <dbReference type="EMBL" id="POY70917.1"/>
    </source>
</evidence>
<evidence type="ECO:0000256" key="4">
    <source>
        <dbReference type="ARBA" id="ARBA00022801"/>
    </source>
</evidence>
<keyword evidence="8" id="KW-0472">Membrane</keyword>
<evidence type="ECO:0000256" key="1">
    <source>
        <dbReference type="ARBA" id="ARBA00004648"/>
    </source>
</evidence>
<dbReference type="SUPFAM" id="SSF48208">
    <property type="entry name" value="Six-hairpin glycosidases"/>
    <property type="match status" value="1"/>
</dbReference>
<organism evidence="16 17">
    <name type="scientific">Rhodotorula taiwanensis</name>
    <dbReference type="NCBI Taxonomy" id="741276"/>
    <lineage>
        <taxon>Eukaryota</taxon>
        <taxon>Fungi</taxon>
        <taxon>Dikarya</taxon>
        <taxon>Basidiomycota</taxon>
        <taxon>Pucciniomycotina</taxon>
        <taxon>Microbotryomycetes</taxon>
        <taxon>Sporidiobolales</taxon>
        <taxon>Sporidiobolaceae</taxon>
        <taxon>Rhodotorula</taxon>
    </lineage>
</organism>
<evidence type="ECO:0000256" key="6">
    <source>
        <dbReference type="ARBA" id="ARBA00022968"/>
    </source>
</evidence>
<feature type="domain" description="Glycosyl hydrolase family 63 N-terminal" evidence="15">
    <location>
        <begin position="36"/>
        <end position="263"/>
    </location>
</feature>
<protein>
    <recommendedName>
        <fullName evidence="11 12">Mannosyl-oligosaccharide glucosidase</fullName>
        <ecNumber evidence="11 12">3.2.1.106</ecNumber>
    </recommendedName>
</protein>
<feature type="signal peptide" evidence="13">
    <location>
        <begin position="1"/>
        <end position="21"/>
    </location>
</feature>
<comment type="caution">
    <text evidence="16">The sequence shown here is derived from an EMBL/GenBank/DDBJ whole genome shotgun (WGS) entry which is preliminary data.</text>
</comment>
<dbReference type="GO" id="GO:0004573">
    <property type="term" value="F:Glc3Man9GlcNAc2 oligosaccharide glucosidase activity"/>
    <property type="evidence" value="ECO:0007669"/>
    <property type="project" value="UniProtKB-UniRule"/>
</dbReference>
<comment type="subcellular location">
    <subcellularLocation>
        <location evidence="1 12">Endoplasmic reticulum membrane</location>
        <topology evidence="1 12">Single-pass type II membrane protein</topology>
    </subcellularLocation>
</comment>
<keyword evidence="17" id="KW-1185">Reference proteome</keyword>
<dbReference type="EMBL" id="PJQD01000096">
    <property type="protein sequence ID" value="POY70917.1"/>
    <property type="molecule type" value="Genomic_DNA"/>
</dbReference>
<dbReference type="InterPro" id="IPR012341">
    <property type="entry name" value="6hp_glycosidase-like_sf"/>
</dbReference>
<sequence length="821" mass="91815">MRAWLALTALLHLASVQFGSAEGPPDSPLLAAANSSLLWGTYRPGLYFGLKARVPDSLLTGLIWFGVHDWQSYNQARHECDQRDGLKYSFTEHDGRGAAKEVIRDPLNNVKLTIRWVKVAGSRETDGGSWAMRIEGEPLDSNQLSRIALLNYFGNDGALGSLHLENALLEEGLEGAAQLDGFAGGIGKYTIRIEDHESNAPVEPGPHGADFGDRLARTQFLGLTVPPGAAWQAKKAILNTVSTRARTLLSSYDQSNPPDPALLFALPNQANSDATMFAFQKTYEGRWGVDIFFDAQDSPARLDCEWWLTVRALLSALLDGELTSTLRADASLSAALDASSFAYQQRFDSLFPQIASSFSGRQREFAHAITANLIGGIGHWSGPSIVDRSFSQEWDADSSGSAPAKSPQLTAPRELFSATPSRSFFPRGFYWDEGFHLALIGAWDNDLSLEIFRSWMSLADEDGWIAREQILGDEARSRVPEDFQAQYPSYANPPTLIMGLTGFVARLQEAGISIASSVDDQMTFDADATTSSPSTLGSLYLSSQPLAASYLHSIYPTLKRHYEWFRRTQKGAIRQFGRRARSSTEAYRWRGRTADHVLTSGLDDYPRAVPPHLGELHVDLASWMGFFARTMRDVSEFLSEEEDFEDYEEQYEAIVGNIEDLHWSEDEQMYCDVSVDEDDESYHVCHRGYVSLFPFLLSLLPADSPHLGATLELLRDPEQLWSPYGLRSLSKSHPLFGQGENYWRGPIWIQMNYLALTALNKKYASEPGPYQTRAAEIYAELRKNVIDNVYQEWERTGTVWEHDPFTGWTSLVTLIMAEQYY</sequence>
<dbReference type="Pfam" id="PF03200">
    <property type="entry name" value="Glyco_hydro_63"/>
    <property type="match status" value="1"/>
</dbReference>
<proteinExistence type="inferred from homology"/>
<comment type="function">
    <text evidence="12">Cleaves the distal alpha 1,2-linked glucose residue from the Glc(3)Man(9)GlcNAc(2) oligosaccharide precursor.</text>
</comment>
<keyword evidence="13" id="KW-0732">Signal</keyword>
<reference evidence="16 17" key="1">
    <citation type="journal article" date="2018" name="Front. Microbiol.">
        <title>Prospects for Fungal Bioremediation of Acidic Radioactive Waste Sites: Characterization and Genome Sequence of Rhodotorula taiwanensis MD1149.</title>
        <authorList>
            <person name="Tkavc R."/>
            <person name="Matrosova V.Y."/>
            <person name="Grichenko O.E."/>
            <person name="Gostincar C."/>
            <person name="Volpe R.P."/>
            <person name="Klimenkova P."/>
            <person name="Gaidamakova E.K."/>
            <person name="Zhou C.E."/>
            <person name="Stewart B.J."/>
            <person name="Lyman M.G."/>
            <person name="Malfatti S.A."/>
            <person name="Rubinfeld B."/>
            <person name="Courtot M."/>
            <person name="Singh J."/>
            <person name="Dalgard C.L."/>
            <person name="Hamilton T."/>
            <person name="Frey K.G."/>
            <person name="Gunde-Cimerman N."/>
            <person name="Dugan L."/>
            <person name="Daly M.J."/>
        </authorList>
    </citation>
    <scope>NUCLEOTIDE SEQUENCE [LARGE SCALE GENOMIC DNA]</scope>
    <source>
        <strain evidence="16 17">MD1149</strain>
    </source>
</reference>
<dbReference type="InterPro" id="IPR031631">
    <property type="entry name" value="Glyco_hydro_63N"/>
</dbReference>
<dbReference type="Pfam" id="PF16923">
    <property type="entry name" value="Glyco_hydro_63N"/>
    <property type="match status" value="1"/>
</dbReference>
<dbReference type="GO" id="GO:0009311">
    <property type="term" value="P:oligosaccharide metabolic process"/>
    <property type="evidence" value="ECO:0007669"/>
    <property type="project" value="UniProtKB-UniRule"/>
</dbReference>
<comment type="similarity">
    <text evidence="2 12">Belongs to the glycosyl hydrolase 63 family.</text>
</comment>
<dbReference type="InterPro" id="IPR004888">
    <property type="entry name" value="Glycoside_hydrolase_63"/>
</dbReference>
<evidence type="ECO:0000259" key="15">
    <source>
        <dbReference type="Pfam" id="PF16923"/>
    </source>
</evidence>
<dbReference type="STRING" id="741276.A0A2S5B2B1"/>
<dbReference type="Proteomes" id="UP000237144">
    <property type="component" value="Unassembled WGS sequence"/>
</dbReference>
<evidence type="ECO:0000256" key="5">
    <source>
        <dbReference type="ARBA" id="ARBA00022824"/>
    </source>
</evidence>
<keyword evidence="6" id="KW-0735">Signal-anchor</keyword>
<keyword evidence="3" id="KW-0812">Transmembrane</keyword>
<dbReference type="GO" id="GO:0006487">
    <property type="term" value="P:protein N-linked glycosylation"/>
    <property type="evidence" value="ECO:0007669"/>
    <property type="project" value="UniProtKB-UniRule"/>
</dbReference>
<name>A0A2S5B2B1_9BASI</name>
<feature type="chain" id="PRO_5015434797" description="Mannosyl-oligosaccharide glucosidase" evidence="13">
    <location>
        <begin position="22"/>
        <end position="821"/>
    </location>
</feature>
<evidence type="ECO:0000256" key="12">
    <source>
        <dbReference type="RuleBase" id="RU368089"/>
    </source>
</evidence>
<evidence type="ECO:0000256" key="2">
    <source>
        <dbReference type="ARBA" id="ARBA00010833"/>
    </source>
</evidence>
<evidence type="ECO:0000256" key="3">
    <source>
        <dbReference type="ARBA" id="ARBA00022692"/>
    </source>
</evidence>
<evidence type="ECO:0000313" key="17">
    <source>
        <dbReference type="Proteomes" id="UP000237144"/>
    </source>
</evidence>
<dbReference type="Gene3D" id="1.50.10.10">
    <property type="match status" value="1"/>
</dbReference>
<dbReference type="OrthoDB" id="410058at2759"/>
<evidence type="ECO:0000256" key="13">
    <source>
        <dbReference type="SAM" id="SignalP"/>
    </source>
</evidence>
<dbReference type="InterPro" id="IPR008928">
    <property type="entry name" value="6-hairpin_glycosidase_sf"/>
</dbReference>
<dbReference type="InterPro" id="IPR038518">
    <property type="entry name" value="Glyco_hydro_63N_sf"/>
</dbReference>
<dbReference type="EC" id="3.2.1.106" evidence="11 12"/>
<keyword evidence="10 12" id="KW-0326">Glycosidase</keyword>
<gene>
    <name evidence="16" type="ORF">BMF94_6095</name>
</gene>
<keyword evidence="9" id="KW-0325">Glycoprotein</keyword>
<evidence type="ECO:0000256" key="11">
    <source>
        <dbReference type="ARBA" id="ARBA00038888"/>
    </source>
</evidence>
<dbReference type="PANTHER" id="PTHR10412:SF11">
    <property type="entry name" value="MANNOSYL-OLIGOSACCHARIDE GLUCOSIDASE"/>
    <property type="match status" value="1"/>
</dbReference>
<keyword evidence="7" id="KW-1133">Transmembrane helix</keyword>
<evidence type="ECO:0000256" key="10">
    <source>
        <dbReference type="ARBA" id="ARBA00023295"/>
    </source>
</evidence>